<comment type="caution">
    <text evidence="1">The sequence shown here is derived from an EMBL/GenBank/DDBJ whole genome shotgun (WGS) entry which is preliminary data.</text>
</comment>
<dbReference type="Proteomes" id="UP001234178">
    <property type="component" value="Unassembled WGS sequence"/>
</dbReference>
<evidence type="ECO:0000313" key="2">
    <source>
        <dbReference type="Proteomes" id="UP001234178"/>
    </source>
</evidence>
<proteinExistence type="predicted"/>
<organism evidence="1 2">
    <name type="scientific">Daphnia magna</name>
    <dbReference type="NCBI Taxonomy" id="35525"/>
    <lineage>
        <taxon>Eukaryota</taxon>
        <taxon>Metazoa</taxon>
        <taxon>Ecdysozoa</taxon>
        <taxon>Arthropoda</taxon>
        <taxon>Crustacea</taxon>
        <taxon>Branchiopoda</taxon>
        <taxon>Diplostraca</taxon>
        <taxon>Cladocera</taxon>
        <taxon>Anomopoda</taxon>
        <taxon>Daphniidae</taxon>
        <taxon>Daphnia</taxon>
    </lineage>
</organism>
<dbReference type="EMBL" id="JAOYFB010000040">
    <property type="protein sequence ID" value="KAK4036357.1"/>
    <property type="molecule type" value="Genomic_DNA"/>
</dbReference>
<sequence>MVTRDEMAFAFTLMECYPRCQTPKTLNTRQRMAPQSHVTGHIFLDAANTNDRSKQREKKSEIEAACRRQFQHLKQAVNGS</sequence>
<protein>
    <submittedName>
        <fullName evidence="1">Uncharacterized protein</fullName>
    </submittedName>
</protein>
<name>A0ABR0B3U4_9CRUS</name>
<accession>A0ABR0B3U4</accession>
<evidence type="ECO:0000313" key="1">
    <source>
        <dbReference type="EMBL" id="KAK4036357.1"/>
    </source>
</evidence>
<gene>
    <name evidence="1" type="ORF">OUZ56_028416</name>
</gene>
<reference evidence="1 2" key="1">
    <citation type="journal article" date="2023" name="Nucleic Acids Res.">
        <title>The hologenome of Daphnia magna reveals possible DNA methylation and microbiome-mediated evolution of the host genome.</title>
        <authorList>
            <person name="Chaturvedi A."/>
            <person name="Li X."/>
            <person name="Dhandapani V."/>
            <person name="Marshall H."/>
            <person name="Kissane S."/>
            <person name="Cuenca-Cambronero M."/>
            <person name="Asole G."/>
            <person name="Calvet F."/>
            <person name="Ruiz-Romero M."/>
            <person name="Marangio P."/>
            <person name="Guigo R."/>
            <person name="Rago D."/>
            <person name="Mirbahai L."/>
            <person name="Eastwood N."/>
            <person name="Colbourne J.K."/>
            <person name="Zhou J."/>
            <person name="Mallon E."/>
            <person name="Orsini L."/>
        </authorList>
    </citation>
    <scope>NUCLEOTIDE SEQUENCE [LARGE SCALE GENOMIC DNA]</scope>
    <source>
        <strain evidence="1">LRV0_1</strain>
    </source>
</reference>
<keyword evidence="2" id="KW-1185">Reference proteome</keyword>